<evidence type="ECO:0000256" key="1">
    <source>
        <dbReference type="SAM" id="SignalP"/>
    </source>
</evidence>
<reference evidence="3 4" key="1">
    <citation type="journal article" date="2017" name="Front. Microbiol.">
        <title>Phaeobacter piscinae sp. nov., a species of the Roseobacter group and potential aquaculture probiont.</title>
        <authorList>
            <person name="Sonnenschein E.C."/>
            <person name="Phippen C.B.W."/>
            <person name="Nielsen K.F."/>
            <person name="Mateiu R.V."/>
            <person name="Melchiorsen J."/>
            <person name="Gram L."/>
            <person name="Overmann J."/>
            <person name="Freese H.M."/>
        </authorList>
    </citation>
    <scope>NUCLEOTIDE SEQUENCE [LARGE SCALE GENOMIC DNA]</scope>
    <source>
        <strain evidence="3 4">P88</strain>
    </source>
</reference>
<dbReference type="AlphaFoldDB" id="A0A2I7LTW0"/>
<keyword evidence="1" id="KW-0732">Signal</keyword>
<dbReference type="EMBL" id="CP010705">
    <property type="protein sequence ID" value="AUQ92935.1"/>
    <property type="molecule type" value="Genomic_DNA"/>
</dbReference>
<feature type="chain" id="PRO_5014473189" description="Secreted protein" evidence="1">
    <location>
        <begin position="25"/>
        <end position="129"/>
    </location>
</feature>
<dbReference type="OMA" id="FSRCDRY"/>
<dbReference type="RefSeq" id="WP_014878868.1">
    <property type="nucleotide sequence ID" value="NZ_CANLFJ010000004.1"/>
</dbReference>
<evidence type="ECO:0000313" key="5">
    <source>
        <dbReference type="Proteomes" id="UP000236536"/>
    </source>
</evidence>
<sequence precursor="true">MKHLMLLAFFVLIGSFPVPSDVLAQDGAMWVDDQPYDEEALAALPGQSFVFYDDGEALFGDDGAYSYTYSAANGGGTAWGSYRVAQDGRVCVTFVNGMSRCDQYVTNRDRTVVITSDGQRFPVRLSHLP</sequence>
<protein>
    <recommendedName>
        <fullName evidence="6">Secreted protein</fullName>
    </recommendedName>
</protein>
<reference evidence="2 5" key="3">
    <citation type="journal article" date="2017" name="Int. J. Syst. Evol. Microbiol.">
        <title>Adaptation of Surface-Associated Bacteria to the Open Ocean: A Genomically Distinct Subpopulation of Phaeobacter gallaeciensis Colonizes Pacific Mesozooplankton.</title>
        <authorList>
            <person name="Freese H.M."/>
            <person name="Methner A."/>
            <person name="Overmann J."/>
        </authorList>
    </citation>
    <scope>NUCLEOTIDE SEQUENCE [LARGE SCALE GENOMIC DNA]</scope>
    <source>
        <strain evidence="2 5">P66</strain>
    </source>
</reference>
<dbReference type="Proteomes" id="UP000236447">
    <property type="component" value="Chromosome"/>
</dbReference>
<name>A0A2I7LTW0_9RHOB</name>
<proteinExistence type="predicted"/>
<keyword evidence="5" id="KW-1185">Reference proteome</keyword>
<evidence type="ECO:0000313" key="2">
    <source>
        <dbReference type="EMBL" id="AUQ92935.1"/>
    </source>
</evidence>
<dbReference type="Proteomes" id="UP000236536">
    <property type="component" value="Chromosome"/>
</dbReference>
<reference evidence="4 5" key="2">
    <citation type="journal article" date="2017" name="Genome Biol. Evol.">
        <title>Trajectories and Drivers of Genome Evolution in Surface-Associated Marine Phaeobacter.</title>
        <authorList>
            <person name="Freese H.M."/>
            <person name="Sikorski J."/>
            <person name="Bunk B."/>
            <person name="Scheuner C."/>
            <person name="Meier-Kolthoff J.P."/>
            <person name="Sproer C."/>
            <person name="Gram L."/>
            <person name="Overmann J."/>
        </authorList>
    </citation>
    <scope>NUCLEOTIDE SEQUENCE [LARGE SCALE GENOMIC DNA]</scope>
    <source>
        <strain evidence="2 5">P66</strain>
        <strain evidence="3 4">P88</strain>
    </source>
</reference>
<gene>
    <name evidence="2" type="ORF">PhaeoP66_00106</name>
    <name evidence="3" type="ORF">PhaeoP88_03262</name>
</gene>
<evidence type="ECO:0000313" key="4">
    <source>
        <dbReference type="Proteomes" id="UP000236447"/>
    </source>
</evidence>
<dbReference type="EMBL" id="CP010725">
    <property type="protein sequence ID" value="AUR00592.1"/>
    <property type="molecule type" value="Genomic_DNA"/>
</dbReference>
<evidence type="ECO:0008006" key="6">
    <source>
        <dbReference type="Google" id="ProtNLM"/>
    </source>
</evidence>
<organism evidence="3 4">
    <name type="scientific">Phaeobacter inhibens</name>
    <dbReference type="NCBI Taxonomy" id="221822"/>
    <lineage>
        <taxon>Bacteria</taxon>
        <taxon>Pseudomonadati</taxon>
        <taxon>Pseudomonadota</taxon>
        <taxon>Alphaproteobacteria</taxon>
        <taxon>Rhodobacterales</taxon>
        <taxon>Roseobacteraceae</taxon>
        <taxon>Phaeobacter</taxon>
    </lineage>
</organism>
<feature type="signal peptide" evidence="1">
    <location>
        <begin position="1"/>
        <end position="24"/>
    </location>
</feature>
<evidence type="ECO:0000313" key="3">
    <source>
        <dbReference type="EMBL" id="AUR00592.1"/>
    </source>
</evidence>
<accession>A0A2I7LTW0</accession>